<evidence type="ECO:0000256" key="1">
    <source>
        <dbReference type="ARBA" id="ARBA00004496"/>
    </source>
</evidence>
<dbReference type="Pfam" id="PF00271">
    <property type="entry name" value="Helicase_C"/>
    <property type="match status" value="1"/>
</dbReference>
<dbReference type="InterPro" id="IPR037235">
    <property type="entry name" value="TRCF-like_C_D7"/>
</dbReference>
<evidence type="ECO:0000256" key="6">
    <source>
        <dbReference type="ARBA" id="ARBA00022806"/>
    </source>
</evidence>
<dbReference type="SMART" id="SM00490">
    <property type="entry name" value="HELICc"/>
    <property type="match status" value="1"/>
</dbReference>
<dbReference type="SUPFAM" id="SSF141259">
    <property type="entry name" value="CarD-like"/>
    <property type="match status" value="1"/>
</dbReference>
<dbReference type="SUPFAM" id="SSF143517">
    <property type="entry name" value="TRCF domain-like"/>
    <property type="match status" value="1"/>
</dbReference>
<dbReference type="SMART" id="SM01058">
    <property type="entry name" value="CarD_TRCF"/>
    <property type="match status" value="1"/>
</dbReference>
<dbReference type="Pfam" id="PF03461">
    <property type="entry name" value="TRCF"/>
    <property type="match status" value="1"/>
</dbReference>
<dbReference type="SUPFAM" id="SSF52540">
    <property type="entry name" value="P-loop containing nucleoside triphosphate hydrolases"/>
    <property type="match status" value="4"/>
</dbReference>
<dbReference type="InterPro" id="IPR027417">
    <property type="entry name" value="P-loop_NTPase"/>
</dbReference>
<dbReference type="InterPro" id="IPR047112">
    <property type="entry name" value="RecG/Mfd"/>
</dbReference>
<evidence type="ECO:0000256" key="4">
    <source>
        <dbReference type="ARBA" id="ARBA00022763"/>
    </source>
</evidence>
<evidence type="ECO:0000256" key="12">
    <source>
        <dbReference type="ARBA" id="ARBA00070128"/>
    </source>
</evidence>
<keyword evidence="2 13" id="KW-0963">Cytoplasm</keyword>
<dbReference type="SMART" id="SM00487">
    <property type="entry name" value="DEXDc"/>
    <property type="match status" value="1"/>
</dbReference>
<dbReference type="PROSITE" id="PS51194">
    <property type="entry name" value="HELICASE_CTER"/>
    <property type="match status" value="1"/>
</dbReference>
<dbReference type="EMBL" id="PEWN01000101">
    <property type="protein sequence ID" value="PIU51103.1"/>
    <property type="molecule type" value="Genomic_DNA"/>
</dbReference>
<name>A0A2M6ZFC9_9BACT</name>
<evidence type="ECO:0000259" key="14">
    <source>
        <dbReference type="PROSITE" id="PS51192"/>
    </source>
</evidence>
<dbReference type="InterPro" id="IPR004576">
    <property type="entry name" value="Mfd"/>
</dbReference>
<dbReference type="GO" id="GO:0005737">
    <property type="term" value="C:cytoplasm"/>
    <property type="evidence" value="ECO:0007669"/>
    <property type="project" value="UniProtKB-SubCell"/>
</dbReference>
<dbReference type="InterPro" id="IPR011545">
    <property type="entry name" value="DEAD/DEAH_box_helicase_dom"/>
</dbReference>
<reference evidence="17" key="1">
    <citation type="submission" date="2017-09" db="EMBL/GenBank/DDBJ databases">
        <title>Depth-based differentiation of microbial function through sediment-hosted aquifers and enrichment of novel symbionts in the deep terrestrial subsurface.</title>
        <authorList>
            <person name="Probst A.J."/>
            <person name="Ladd B."/>
            <person name="Jarett J.K."/>
            <person name="Geller-Mcgrath D.E."/>
            <person name="Sieber C.M.K."/>
            <person name="Emerson J.B."/>
            <person name="Anantharaman K."/>
            <person name="Thomas B.C."/>
            <person name="Malmstrom R."/>
            <person name="Stieglmeier M."/>
            <person name="Klingl A."/>
            <person name="Woyke T."/>
            <person name="Ryan C.M."/>
            <person name="Banfield J.F."/>
        </authorList>
    </citation>
    <scope>NUCLEOTIDE SEQUENCE [LARGE SCALE GENOMIC DNA]</scope>
</reference>
<comment type="caution">
    <text evidence="16">The sequence shown here is derived from an EMBL/GenBank/DDBJ whole genome shotgun (WGS) entry which is preliminary data.</text>
</comment>
<dbReference type="GO" id="GO:0003678">
    <property type="term" value="F:DNA helicase activity"/>
    <property type="evidence" value="ECO:0007669"/>
    <property type="project" value="TreeGrafter"/>
</dbReference>
<dbReference type="GO" id="GO:0000716">
    <property type="term" value="P:transcription-coupled nucleotide-excision repair, DNA damage recognition"/>
    <property type="evidence" value="ECO:0007669"/>
    <property type="project" value="UniProtKB-UniRule"/>
</dbReference>
<evidence type="ECO:0000256" key="13">
    <source>
        <dbReference type="HAMAP-Rule" id="MF_00969"/>
    </source>
</evidence>
<evidence type="ECO:0000256" key="9">
    <source>
        <dbReference type="ARBA" id="ARBA00023204"/>
    </source>
</evidence>
<keyword evidence="7 13" id="KW-0067">ATP-binding</keyword>
<keyword evidence="6" id="KW-0347">Helicase</keyword>
<dbReference type="SMART" id="SM00982">
    <property type="entry name" value="TRCF"/>
    <property type="match status" value="1"/>
</dbReference>
<dbReference type="Proteomes" id="UP000229227">
    <property type="component" value="Unassembled WGS sequence"/>
</dbReference>
<dbReference type="InterPro" id="IPR014001">
    <property type="entry name" value="Helicase_ATP-bd"/>
</dbReference>
<dbReference type="Gene3D" id="3.40.50.300">
    <property type="entry name" value="P-loop containing nucleotide triphosphate hydrolases"/>
    <property type="match status" value="2"/>
</dbReference>
<evidence type="ECO:0000256" key="7">
    <source>
        <dbReference type="ARBA" id="ARBA00022840"/>
    </source>
</evidence>
<evidence type="ECO:0000313" key="17">
    <source>
        <dbReference type="Proteomes" id="UP000229227"/>
    </source>
</evidence>
<accession>A0A2M6ZFC9</accession>
<dbReference type="HAMAP" id="MF_00969">
    <property type="entry name" value="TRCF"/>
    <property type="match status" value="1"/>
</dbReference>
<dbReference type="PANTHER" id="PTHR47964">
    <property type="entry name" value="ATP-DEPENDENT DNA HELICASE HOMOLOG RECG, CHLOROPLASTIC"/>
    <property type="match status" value="1"/>
</dbReference>
<dbReference type="InterPro" id="IPR036101">
    <property type="entry name" value="CarD-like/TRCF_RID_sf"/>
</dbReference>
<evidence type="ECO:0000256" key="8">
    <source>
        <dbReference type="ARBA" id="ARBA00023125"/>
    </source>
</evidence>
<dbReference type="EC" id="3.6.4.-" evidence="13"/>
<gene>
    <name evidence="13 16" type="primary">mfd</name>
    <name evidence="16" type="ORF">COS91_06220</name>
</gene>
<dbReference type="CDD" id="cd17991">
    <property type="entry name" value="DEXHc_TRCF"/>
    <property type="match status" value="1"/>
</dbReference>
<dbReference type="PANTHER" id="PTHR47964:SF1">
    <property type="entry name" value="ATP-DEPENDENT DNA HELICASE HOMOLOG RECG, CHLOROPLASTIC"/>
    <property type="match status" value="1"/>
</dbReference>
<comment type="function">
    <text evidence="13">Couples transcription and DNA repair by recognizing RNA polymerase (RNAP) stalled at DNA lesions. Mediates ATP-dependent release of RNAP and its truncated transcript from the DNA, and recruitment of nucleotide excision repair machinery to the damaged site.</text>
</comment>
<dbReference type="Gene3D" id="2.40.10.170">
    <property type="match status" value="1"/>
</dbReference>
<organism evidence="16 17">
    <name type="scientific">Candidatus Desantisbacteria bacterium CG07_land_8_20_14_0_80_39_15</name>
    <dbReference type="NCBI Taxonomy" id="1974549"/>
    <lineage>
        <taxon>Bacteria</taxon>
        <taxon>Candidatus Desantisiibacteriota</taxon>
    </lineage>
</organism>
<keyword evidence="5 13" id="KW-0378">Hydrolase</keyword>
<keyword evidence="8 13" id="KW-0238">DNA-binding</keyword>
<feature type="domain" description="Helicase ATP-binding" evidence="14">
    <location>
        <begin position="558"/>
        <end position="719"/>
    </location>
</feature>
<dbReference type="Pfam" id="PF02559">
    <property type="entry name" value="CarD_TRCF_RID"/>
    <property type="match status" value="1"/>
</dbReference>
<dbReference type="AlphaFoldDB" id="A0A2M6ZFC9"/>
<evidence type="ECO:0000256" key="2">
    <source>
        <dbReference type="ARBA" id="ARBA00022490"/>
    </source>
</evidence>
<comment type="similarity">
    <text evidence="10 13">In the N-terminal section; belongs to the UvrB family.</text>
</comment>
<dbReference type="Pfam" id="PF00270">
    <property type="entry name" value="DEAD"/>
    <property type="match status" value="1"/>
</dbReference>
<dbReference type="InterPro" id="IPR003711">
    <property type="entry name" value="CarD-like/TRCF_RID"/>
</dbReference>
<evidence type="ECO:0000256" key="10">
    <source>
        <dbReference type="ARBA" id="ARBA00061104"/>
    </source>
</evidence>
<dbReference type="Gene3D" id="3.90.1150.50">
    <property type="entry name" value="Transcription-repair-coupling factor, D7 domain"/>
    <property type="match status" value="1"/>
</dbReference>
<dbReference type="Pfam" id="PF17757">
    <property type="entry name" value="UvrB_inter"/>
    <property type="match status" value="1"/>
</dbReference>
<evidence type="ECO:0000259" key="15">
    <source>
        <dbReference type="PROSITE" id="PS51194"/>
    </source>
</evidence>
<dbReference type="GO" id="GO:0003684">
    <property type="term" value="F:damaged DNA binding"/>
    <property type="evidence" value="ECO:0007669"/>
    <property type="project" value="InterPro"/>
</dbReference>
<feature type="domain" description="Helicase C-terminal" evidence="15">
    <location>
        <begin position="728"/>
        <end position="894"/>
    </location>
</feature>
<keyword evidence="9 13" id="KW-0234">DNA repair</keyword>
<dbReference type="GO" id="GO:0006355">
    <property type="term" value="P:regulation of DNA-templated transcription"/>
    <property type="evidence" value="ECO:0007669"/>
    <property type="project" value="UniProtKB-UniRule"/>
</dbReference>
<comment type="similarity">
    <text evidence="11 13">In the C-terminal section; belongs to the helicase family. RecG subfamily.</text>
</comment>
<dbReference type="GO" id="GO:0016787">
    <property type="term" value="F:hydrolase activity"/>
    <property type="evidence" value="ECO:0007669"/>
    <property type="project" value="UniProtKB-KW"/>
</dbReference>
<evidence type="ECO:0000256" key="11">
    <source>
        <dbReference type="ARBA" id="ARBA00061399"/>
    </source>
</evidence>
<dbReference type="NCBIfam" id="TIGR00580">
    <property type="entry name" value="mfd"/>
    <property type="match status" value="1"/>
</dbReference>
<proteinExistence type="inferred from homology"/>
<protein>
    <recommendedName>
        <fullName evidence="12 13">Transcription-repair-coupling factor</fullName>
        <shortName evidence="13">TRCF</shortName>
        <ecNumber evidence="13">3.6.4.-</ecNumber>
    </recommendedName>
</protein>
<dbReference type="GO" id="GO:0005524">
    <property type="term" value="F:ATP binding"/>
    <property type="evidence" value="ECO:0007669"/>
    <property type="project" value="UniProtKB-UniRule"/>
</dbReference>
<dbReference type="PROSITE" id="PS51192">
    <property type="entry name" value="HELICASE_ATP_BIND_1"/>
    <property type="match status" value="1"/>
</dbReference>
<keyword evidence="4 13" id="KW-0227">DNA damage</keyword>
<sequence length="1053" mass="120620">MKEFIDAIKETGAFKELVRKTKGDREIWLSNLCGSAFSCVIAGLQEKVDMPLLIILPEEEIEEIQEDLNAMGVEGTLIFPQRETLEGENLSPYSEVFSQRMVTLLSLTETQARGTRRGTHQRWVSGSCGYIVITSPQAIFEKLPSPDIFKKQIRKIKLGDRIDREEFIHYLINCGYTRCDQVTLKGDFSIRGGIIDIYIPVFINPARIELFGDEISSIREFDSESQISIKQIKETVVVPSKEFFGETGNSTLLDHLPGKTLIFIREPLQIEKNSRVNSATTISLINQATTSTIVHCSPSSVDALYKPIDFSTQPLHIIPFKETRENRISVFIDEIKKLKSSKFNVLLLAEYAGQAERMKELLKEYDLYTSIEVLNLSHGWIDLNSRIGVIVLKEVFGISKVRRHRRIPEWTTYPRGAEPLTPDDYVVHINYGIGIFRDIEKIPVEGNLQDFFLIEYAEGDKLYVPLDQLNRIQKYVGKMDPPPSVNRLGTAQWQRVQMRVKKSVEEHAKELLNLYAWRKSVKGCIFSKDTHWQEEFELGFPYEETPDQSRATTEVKEDMEKETPMDRLLCGDVGYGKTEVAIRSAFKAVMDGKQVAVLVPTTILAEQHFQTFTERMAEFPIRTEALSRFKSEEEQKKIIKDLKENKIEIIIGTHRLIQKDIKFHDLGLLIIDEEQRFGVLQKEYIKKLKKEVDVLTLSATPIPRTLYMSMSGIRDISIIETPPPERLSIRTFVMEFNTEVIRTAILREMERKGQVFYVHNRVETLQIHAHHLKNLIPDARIAIAHGQMEEKTLEKIMIGFLNRELDVLVSTDIIGAGLDIANANTIIVTDAQDFGLAQLYQLRGRVGRAGHQAYAYIFYNPELVLTDQAHKRLKAISEFVQLGSGLKLAMKDLEIRGAGNILGRDQHGHIQRVGLELYCKMLEETVAELKGEPVKEEIEPVIKLKVNAHIPDEYIGNIEQKTILYKRMVGISDLDEIKELKEELRDRFGELPEPVKKLMEVLEIRILAKNVRVRSIEMKGNYAIISHNSKTIKIEIEDSEKIFVQVKKKILEI</sequence>
<dbReference type="FunFam" id="3.40.50.300:FF:000546">
    <property type="entry name" value="Transcription-repair-coupling factor"/>
    <property type="match status" value="1"/>
</dbReference>
<dbReference type="InterPro" id="IPR005118">
    <property type="entry name" value="TRCF_C"/>
</dbReference>
<dbReference type="InterPro" id="IPR001650">
    <property type="entry name" value="Helicase_C-like"/>
</dbReference>
<keyword evidence="3 13" id="KW-0547">Nucleotide-binding</keyword>
<dbReference type="InterPro" id="IPR041471">
    <property type="entry name" value="UvrB_inter"/>
</dbReference>
<evidence type="ECO:0000313" key="16">
    <source>
        <dbReference type="EMBL" id="PIU51103.1"/>
    </source>
</evidence>
<dbReference type="Gene3D" id="3.30.2060.10">
    <property type="entry name" value="Penicillin-binding protein 1b domain"/>
    <property type="match status" value="1"/>
</dbReference>
<evidence type="ECO:0000256" key="3">
    <source>
        <dbReference type="ARBA" id="ARBA00022741"/>
    </source>
</evidence>
<comment type="subcellular location">
    <subcellularLocation>
        <location evidence="1 13">Cytoplasm</location>
    </subcellularLocation>
</comment>
<evidence type="ECO:0000256" key="5">
    <source>
        <dbReference type="ARBA" id="ARBA00022801"/>
    </source>
</evidence>